<reference evidence="8" key="1">
    <citation type="submission" date="2019-09" db="EMBL/GenBank/DDBJ databases">
        <title>The Mitochondrial Proteome of the Jakobid, Andalucia godoyi, a Protist With the Most Gene-Rich and Bacteria-Like Mitochondrial Genome.</title>
        <authorList>
            <person name="Gray M.W."/>
            <person name="Burger G."/>
            <person name="Derelle R."/>
            <person name="Klimes V."/>
            <person name="Leger M."/>
            <person name="Sarrasin M."/>
            <person name="Vlcek C."/>
            <person name="Roger A.J."/>
            <person name="Elias M."/>
            <person name="Lang B.F."/>
        </authorList>
    </citation>
    <scope>NUCLEOTIDE SEQUENCE</scope>
    <source>
        <strain evidence="8">And28</strain>
    </source>
</reference>
<keyword evidence="3 5" id="KW-0479">Metal-binding</keyword>
<evidence type="ECO:0000256" key="2">
    <source>
        <dbReference type="ARBA" id="ARBA00022670"/>
    </source>
</evidence>
<feature type="binding site" evidence="5">
    <location>
        <position position="188"/>
    </location>
    <ligand>
        <name>a divalent metal cation</name>
        <dbReference type="ChEBI" id="CHEBI:60240"/>
        <label>1</label>
    </ligand>
</feature>
<dbReference type="Pfam" id="PF00557">
    <property type="entry name" value="Peptidase_M24"/>
    <property type="match status" value="1"/>
</dbReference>
<evidence type="ECO:0000313" key="8">
    <source>
        <dbReference type="EMBL" id="KAF0852329.1"/>
    </source>
</evidence>
<feature type="binding site" evidence="5">
    <location>
        <position position="177"/>
    </location>
    <ligand>
        <name>a divalent metal cation</name>
        <dbReference type="ChEBI" id="CHEBI:60240"/>
        <label>1</label>
    </ligand>
</feature>
<evidence type="ECO:0000256" key="3">
    <source>
        <dbReference type="ARBA" id="ARBA00022723"/>
    </source>
</evidence>
<feature type="binding site" evidence="5">
    <location>
        <position position="188"/>
    </location>
    <ligand>
        <name>a divalent metal cation</name>
        <dbReference type="ChEBI" id="CHEBI:60240"/>
        <label>2</label>
        <note>catalytic</note>
    </ligand>
</feature>
<evidence type="ECO:0000313" key="9">
    <source>
        <dbReference type="Proteomes" id="UP000799049"/>
    </source>
</evidence>
<comment type="catalytic activity">
    <reaction evidence="5 6">
        <text>Release of N-terminal amino acids, preferentially methionine, from peptides and arylamides.</text>
        <dbReference type="EC" id="3.4.11.18"/>
    </reaction>
</comment>
<evidence type="ECO:0000256" key="1">
    <source>
        <dbReference type="ARBA" id="ARBA00022438"/>
    </source>
</evidence>
<sequence>MMVHQKSNMMTSFAVGVRRFASRPGSRRPVLRSLSPSANAAEALETRIRTPVRPGIVSPRRSVPLHIPRPPYVENGKVPEPPSRIEIKSAEQIAAMRRTCEFAALVRDYAATIAQVGVTTDYIDAMVHDFIIKGNAYPSPLNYKGFPKSLCTSVNEVLCHGIPDSRPLQEGDIVNLDITVYREGVHGDTSTTVCVGQVSDSAKDLVETCRNSLAEAIKASGPGKPFYLIGQTIDKFINRRYRIATIFAGHGIGTHFHGPPYIFHHANRYGADVVGGSEMRPGMVFTIEPILTTGSPREKIWSDGWTAATLDGGLSAQFEHTILITEHGAEILTTSATAGASA</sequence>
<dbReference type="PANTHER" id="PTHR43330:SF8">
    <property type="entry name" value="METHIONINE AMINOPEPTIDASE 1D, MITOCHONDRIAL"/>
    <property type="match status" value="1"/>
</dbReference>
<evidence type="ECO:0000259" key="7">
    <source>
        <dbReference type="Pfam" id="PF00557"/>
    </source>
</evidence>
<evidence type="ECO:0000256" key="4">
    <source>
        <dbReference type="ARBA" id="ARBA00022801"/>
    </source>
</evidence>
<dbReference type="GO" id="GO:0006508">
    <property type="term" value="P:proteolysis"/>
    <property type="evidence" value="ECO:0007669"/>
    <property type="project" value="UniProtKB-KW"/>
</dbReference>
<evidence type="ECO:0000256" key="6">
    <source>
        <dbReference type="RuleBase" id="RU003653"/>
    </source>
</evidence>
<organism evidence="8 9">
    <name type="scientific">Andalucia godoyi</name>
    <name type="common">Flagellate</name>
    <dbReference type="NCBI Taxonomy" id="505711"/>
    <lineage>
        <taxon>Eukaryota</taxon>
        <taxon>Discoba</taxon>
        <taxon>Jakobida</taxon>
        <taxon>Andalucina</taxon>
        <taxon>Andaluciidae</taxon>
        <taxon>Andalucia</taxon>
    </lineage>
</organism>
<feature type="binding site" evidence="5">
    <location>
        <position position="257"/>
    </location>
    <ligand>
        <name>substrate</name>
    </ligand>
</feature>
<feature type="binding site" evidence="5">
    <location>
        <position position="319"/>
    </location>
    <ligand>
        <name>a divalent metal cation</name>
        <dbReference type="ChEBI" id="CHEBI:60240"/>
        <label>2</label>
        <note>catalytic</note>
    </ligand>
</feature>
<feature type="binding site" evidence="5">
    <location>
        <position position="250"/>
    </location>
    <ligand>
        <name>a divalent metal cation</name>
        <dbReference type="ChEBI" id="CHEBI:60240"/>
        <label>2</label>
        <note>catalytic</note>
    </ligand>
</feature>
<evidence type="ECO:0000256" key="5">
    <source>
        <dbReference type="HAMAP-Rule" id="MF_03174"/>
    </source>
</evidence>
<name>A0A8K0F432_ANDGO</name>
<protein>
    <recommendedName>
        <fullName evidence="6">Methionine aminopeptidase</fullName>
        <ecNumber evidence="6">3.4.11.18</ecNumber>
    </recommendedName>
</protein>
<dbReference type="HAMAP" id="MF_01974">
    <property type="entry name" value="MetAP_1"/>
    <property type="match status" value="1"/>
</dbReference>
<dbReference type="GO" id="GO:0046872">
    <property type="term" value="F:metal ion binding"/>
    <property type="evidence" value="ECO:0007669"/>
    <property type="project" value="UniProtKB-UniRule"/>
</dbReference>
<dbReference type="InterPro" id="IPR002467">
    <property type="entry name" value="Pept_M24A_MAP1"/>
</dbReference>
<dbReference type="Proteomes" id="UP000799049">
    <property type="component" value="Unassembled WGS sequence"/>
</dbReference>
<dbReference type="PROSITE" id="PS00680">
    <property type="entry name" value="MAP_1"/>
    <property type="match status" value="1"/>
</dbReference>
<feature type="domain" description="Peptidase M24" evidence="7">
    <location>
        <begin position="95"/>
        <end position="326"/>
    </location>
</feature>
<feature type="binding site" evidence="5">
    <location>
        <position position="160"/>
    </location>
    <ligand>
        <name>substrate</name>
    </ligand>
</feature>
<feature type="binding site" evidence="5">
    <location>
        <position position="288"/>
    </location>
    <ligand>
        <name>a divalent metal cation</name>
        <dbReference type="ChEBI" id="CHEBI:60240"/>
        <label>2</label>
        <note>catalytic</note>
    </ligand>
</feature>
<dbReference type="NCBIfam" id="TIGR00500">
    <property type="entry name" value="met_pdase_I"/>
    <property type="match status" value="1"/>
</dbReference>
<dbReference type="GO" id="GO:0004239">
    <property type="term" value="F:initiator methionyl aminopeptidase activity"/>
    <property type="evidence" value="ECO:0007669"/>
    <property type="project" value="UniProtKB-UniRule"/>
</dbReference>
<comment type="similarity">
    <text evidence="5">Belongs to the peptidase M24A family. Methionine aminopeptidase type 1 subfamily.</text>
</comment>
<keyword evidence="1 5" id="KW-0031">Aminopeptidase</keyword>
<dbReference type="GO" id="GO:0070006">
    <property type="term" value="F:metalloaminopeptidase activity"/>
    <property type="evidence" value="ECO:0007669"/>
    <property type="project" value="UniProtKB-UniRule"/>
</dbReference>
<keyword evidence="4 5" id="KW-0378">Hydrolase</keyword>
<dbReference type="PRINTS" id="PR00599">
    <property type="entry name" value="MAPEPTIDASE"/>
</dbReference>
<keyword evidence="9" id="KW-1185">Reference proteome</keyword>
<dbReference type="EC" id="3.4.11.18" evidence="6"/>
<comment type="function">
    <text evidence="6">Cotranslationally removes the N-terminal methionine from nascent proteins. The N-terminal methionine is often cleaved when the second residue in the primary sequence is small and uncharged (Met-Ala-, Cys, Gly, Pro, Ser, Thr, or Val).</text>
</comment>
<dbReference type="CDD" id="cd01086">
    <property type="entry name" value="MetAP1"/>
    <property type="match status" value="1"/>
</dbReference>
<accession>A0A8K0F432</accession>
<feature type="binding site" evidence="5">
    <location>
        <position position="319"/>
    </location>
    <ligand>
        <name>a divalent metal cation</name>
        <dbReference type="ChEBI" id="CHEBI:60240"/>
        <label>1</label>
    </ligand>
</feature>
<dbReference type="InterPro" id="IPR036005">
    <property type="entry name" value="Creatinase/aminopeptidase-like"/>
</dbReference>
<dbReference type="SUPFAM" id="SSF55920">
    <property type="entry name" value="Creatinase/aminopeptidase"/>
    <property type="match status" value="1"/>
</dbReference>
<dbReference type="AlphaFoldDB" id="A0A8K0F432"/>
<dbReference type="OrthoDB" id="3209743at2759"/>
<comment type="cofactor">
    <cofactor evidence="5">
        <name>Co(2+)</name>
        <dbReference type="ChEBI" id="CHEBI:48828"/>
    </cofactor>
    <cofactor evidence="5">
        <name>Zn(2+)</name>
        <dbReference type="ChEBI" id="CHEBI:29105"/>
    </cofactor>
    <cofactor evidence="5">
        <name>Mn(2+)</name>
        <dbReference type="ChEBI" id="CHEBI:29035"/>
    </cofactor>
    <cofactor evidence="5">
        <name>Fe(2+)</name>
        <dbReference type="ChEBI" id="CHEBI:29033"/>
    </cofactor>
    <text evidence="5">Binds 2 divalent metal cations per subunit. Has a high-affinity and a low affinity metal-binding site. The true nature of the physiological cofactor is under debate. The enzyme is active with cobalt, zinc, manganese or divalent iron ions. Most likely, methionine aminopeptidases function as mononuclear Fe(2+)-metalloproteases under physiological conditions, and the catalytically relevant metal-binding site has been assigned to the histidine-containing high-affinity site.</text>
</comment>
<dbReference type="EMBL" id="VRVR01000044">
    <property type="protein sequence ID" value="KAF0852329.1"/>
    <property type="molecule type" value="Genomic_DNA"/>
</dbReference>
<dbReference type="PANTHER" id="PTHR43330">
    <property type="entry name" value="METHIONINE AMINOPEPTIDASE"/>
    <property type="match status" value="1"/>
</dbReference>
<dbReference type="Gene3D" id="3.90.230.10">
    <property type="entry name" value="Creatinase/methionine aminopeptidase superfamily"/>
    <property type="match status" value="1"/>
</dbReference>
<comment type="caution">
    <text evidence="8">The sequence shown here is derived from an EMBL/GenBank/DDBJ whole genome shotgun (WGS) entry which is preliminary data.</text>
</comment>
<proteinExistence type="inferred from homology"/>
<keyword evidence="2 5" id="KW-0645">Protease</keyword>
<dbReference type="InterPro" id="IPR001714">
    <property type="entry name" value="Pept_M24_MAP"/>
</dbReference>
<dbReference type="InterPro" id="IPR000994">
    <property type="entry name" value="Pept_M24"/>
</dbReference>
<gene>
    <name evidence="8" type="ORF">ANDGO_07648</name>
</gene>